<sequence>MSPFGRQRFSSVPSIALRNHRRMSCGHNRQACSPLNLTIRLHSIPLATLPPPYRPIACLTAQHPLNPPEQARLPHRNPTYSARQPGSESAGRRRCSSRAAWTFGGKLPLDDRSWCLSSVSLNSVYDMYIQSEGGSTCLARRSHVSGLRSGGGFNSFLDDIECVLGAFIAGLEHHSDHFCDAEARSVDEYSCESSCESTKAGTAAGCTIRTRGT</sequence>
<comment type="caution">
    <text evidence="2">The sequence shown here is derived from an EMBL/GenBank/DDBJ whole genome shotgun (WGS) entry which is preliminary data.</text>
</comment>
<keyword evidence="3" id="KW-1185">Reference proteome</keyword>
<evidence type="ECO:0000256" key="1">
    <source>
        <dbReference type="SAM" id="MobiDB-lite"/>
    </source>
</evidence>
<organism evidence="2 3">
    <name type="scientific">Rhodofomes roseus</name>
    <dbReference type="NCBI Taxonomy" id="34475"/>
    <lineage>
        <taxon>Eukaryota</taxon>
        <taxon>Fungi</taxon>
        <taxon>Dikarya</taxon>
        <taxon>Basidiomycota</taxon>
        <taxon>Agaricomycotina</taxon>
        <taxon>Agaricomycetes</taxon>
        <taxon>Polyporales</taxon>
        <taxon>Rhodofomes</taxon>
    </lineage>
</organism>
<feature type="region of interest" description="Disordered" evidence="1">
    <location>
        <begin position="67"/>
        <end position="93"/>
    </location>
</feature>
<evidence type="ECO:0000313" key="2">
    <source>
        <dbReference type="EMBL" id="KAH9831393.1"/>
    </source>
</evidence>
<protein>
    <submittedName>
        <fullName evidence="2">Uncharacterized protein</fullName>
    </submittedName>
</protein>
<gene>
    <name evidence="2" type="ORF">C8Q71DRAFT_301706</name>
</gene>
<dbReference type="RefSeq" id="XP_047774520.1">
    <property type="nucleotide sequence ID" value="XM_047917662.1"/>
</dbReference>
<dbReference type="Proteomes" id="UP000814176">
    <property type="component" value="Unassembled WGS sequence"/>
</dbReference>
<name>A0ABQ8K3Y3_9APHY</name>
<reference evidence="2 3" key="1">
    <citation type="journal article" date="2021" name="Environ. Microbiol.">
        <title>Gene family expansions and transcriptome signatures uncover fungal adaptations to wood decay.</title>
        <authorList>
            <person name="Hage H."/>
            <person name="Miyauchi S."/>
            <person name="Viragh M."/>
            <person name="Drula E."/>
            <person name="Min B."/>
            <person name="Chaduli D."/>
            <person name="Navarro D."/>
            <person name="Favel A."/>
            <person name="Norest M."/>
            <person name="Lesage-Meessen L."/>
            <person name="Balint B."/>
            <person name="Merenyi Z."/>
            <person name="de Eugenio L."/>
            <person name="Morin E."/>
            <person name="Martinez A.T."/>
            <person name="Baldrian P."/>
            <person name="Stursova M."/>
            <person name="Martinez M.J."/>
            <person name="Novotny C."/>
            <person name="Magnuson J.K."/>
            <person name="Spatafora J.W."/>
            <person name="Maurice S."/>
            <person name="Pangilinan J."/>
            <person name="Andreopoulos W."/>
            <person name="LaButti K."/>
            <person name="Hundley H."/>
            <person name="Na H."/>
            <person name="Kuo A."/>
            <person name="Barry K."/>
            <person name="Lipzen A."/>
            <person name="Henrissat B."/>
            <person name="Riley R."/>
            <person name="Ahrendt S."/>
            <person name="Nagy L.G."/>
            <person name="Grigoriev I.V."/>
            <person name="Martin F."/>
            <person name="Rosso M.N."/>
        </authorList>
    </citation>
    <scope>NUCLEOTIDE SEQUENCE [LARGE SCALE GENOMIC DNA]</scope>
    <source>
        <strain evidence="2 3">CIRM-BRFM 1785</strain>
    </source>
</reference>
<evidence type="ECO:0000313" key="3">
    <source>
        <dbReference type="Proteomes" id="UP000814176"/>
    </source>
</evidence>
<dbReference type="EMBL" id="JADCUA010000026">
    <property type="protein sequence ID" value="KAH9831393.1"/>
    <property type="molecule type" value="Genomic_DNA"/>
</dbReference>
<proteinExistence type="predicted"/>
<accession>A0ABQ8K3Y3</accession>
<dbReference type="GeneID" id="71998394"/>